<dbReference type="KEGG" id="mbd:MEBOL_004162"/>
<dbReference type="AlphaFoldDB" id="A0A250IHR2"/>
<reference evidence="1 2" key="1">
    <citation type="submission" date="2017-06" db="EMBL/GenBank/DDBJ databases">
        <authorList>
            <person name="Kim H.J."/>
            <person name="Triplett B.A."/>
        </authorList>
    </citation>
    <scope>NUCLEOTIDE SEQUENCE [LARGE SCALE GENOMIC DNA]</scope>
    <source>
        <strain evidence="1 2">DSM 14713</strain>
    </source>
</reference>
<name>A0A250IHR2_9BACT</name>
<organism evidence="1 2">
    <name type="scientific">Melittangium boletus DSM 14713</name>
    <dbReference type="NCBI Taxonomy" id="1294270"/>
    <lineage>
        <taxon>Bacteria</taxon>
        <taxon>Pseudomonadati</taxon>
        <taxon>Myxococcota</taxon>
        <taxon>Myxococcia</taxon>
        <taxon>Myxococcales</taxon>
        <taxon>Cystobacterineae</taxon>
        <taxon>Archangiaceae</taxon>
        <taxon>Melittangium</taxon>
    </lineage>
</organism>
<dbReference type="Proteomes" id="UP000217289">
    <property type="component" value="Chromosome"/>
</dbReference>
<evidence type="ECO:0000313" key="1">
    <source>
        <dbReference type="EMBL" id="ATB30701.1"/>
    </source>
</evidence>
<accession>A0A250IHR2</accession>
<evidence type="ECO:0000313" key="2">
    <source>
        <dbReference type="Proteomes" id="UP000217289"/>
    </source>
</evidence>
<keyword evidence="2" id="KW-1185">Reference proteome</keyword>
<dbReference type="RefSeq" id="WP_095979121.1">
    <property type="nucleotide sequence ID" value="NZ_CP022163.1"/>
</dbReference>
<gene>
    <name evidence="1" type="ORF">MEBOL_004162</name>
</gene>
<dbReference type="EMBL" id="CP022163">
    <property type="protein sequence ID" value="ATB30701.1"/>
    <property type="molecule type" value="Genomic_DNA"/>
</dbReference>
<protein>
    <submittedName>
        <fullName evidence="1">Uncharacterized protein</fullName>
    </submittedName>
</protein>
<proteinExistence type="predicted"/>
<sequence>MASSQSKTLLGTVMVLLGLLAWGAAPWGVTSGLLLTLGYALGWVSRSRSPAKTAPALMPLDMSQLTTEQLFQELERQNRASLQR</sequence>